<comment type="caution">
    <text evidence="1">The sequence shown here is derived from an EMBL/GenBank/DDBJ whole genome shotgun (WGS) entry which is preliminary data.</text>
</comment>
<protein>
    <submittedName>
        <fullName evidence="1">Uncharacterized protein</fullName>
    </submittedName>
</protein>
<accession>A0A4Q7VPQ1</accession>
<name>A0A4Q7VPQ1_9BURK</name>
<sequence>MVLAGEALIAIWNDITPEMREDFFEWHPREHMVERLGIPGFIRGRRYIALDAQVEFLTLYEVANADVLVSDVYKTRLTNPTPWSTKTLPAFRNNVRGGCRIHYSQGYAMGGFIKTIRIKAQEGEKASLIKHIVNNMLPGLIDAPRITGVHFVENDTALTGGNSGNQRGRVIQLPDLILLIEGSAEEGVRNACAEYLPEDALIRAGATADVINGLYQLEYSIQNLVQPT</sequence>
<gene>
    <name evidence="1" type="ORF">EV681_0188</name>
</gene>
<dbReference type="Proteomes" id="UP000293398">
    <property type="component" value="Unassembled WGS sequence"/>
</dbReference>
<dbReference type="AlphaFoldDB" id="A0A4Q7VPQ1"/>
<dbReference type="OrthoDB" id="6537357at2"/>
<organism evidence="1 2">
    <name type="scientific">Advenella incenata</name>
    <dbReference type="NCBI Taxonomy" id="267800"/>
    <lineage>
        <taxon>Bacteria</taxon>
        <taxon>Pseudomonadati</taxon>
        <taxon>Pseudomonadota</taxon>
        <taxon>Betaproteobacteria</taxon>
        <taxon>Burkholderiales</taxon>
        <taxon>Alcaligenaceae</taxon>
    </lineage>
</organism>
<evidence type="ECO:0000313" key="2">
    <source>
        <dbReference type="Proteomes" id="UP000293398"/>
    </source>
</evidence>
<keyword evidence="2" id="KW-1185">Reference proteome</keyword>
<proteinExistence type="predicted"/>
<dbReference type="RefSeq" id="WP_128393497.1">
    <property type="nucleotide sequence ID" value="NZ_SHKO01000001.1"/>
</dbReference>
<evidence type="ECO:0000313" key="1">
    <source>
        <dbReference type="EMBL" id="RZT98411.1"/>
    </source>
</evidence>
<dbReference type="EMBL" id="SHKO01000001">
    <property type="protein sequence ID" value="RZT98411.1"/>
    <property type="molecule type" value="Genomic_DNA"/>
</dbReference>
<reference evidence="1 2" key="1">
    <citation type="submission" date="2019-02" db="EMBL/GenBank/DDBJ databases">
        <title>Genomic Encyclopedia of Type Strains, Phase IV (KMG-IV): sequencing the most valuable type-strain genomes for metagenomic binning, comparative biology and taxonomic classification.</title>
        <authorList>
            <person name="Goeker M."/>
        </authorList>
    </citation>
    <scope>NUCLEOTIDE SEQUENCE [LARGE SCALE GENOMIC DNA]</scope>
    <source>
        <strain evidence="1 2">DSM 23814</strain>
    </source>
</reference>